<accession>A0A2I1HSK3</accession>
<sequence>MKLYNQVNQGCSSRLPEIKKEEISEDEKIGQKRSSKEEISRGMVSSSENDGESVSENIATEVLA</sequence>
<feature type="compositionally biased region" description="Polar residues" evidence="1">
    <location>
        <begin position="1"/>
        <end position="12"/>
    </location>
</feature>
<organism evidence="2 3">
    <name type="scientific">Rhizophagus irregularis</name>
    <dbReference type="NCBI Taxonomy" id="588596"/>
    <lineage>
        <taxon>Eukaryota</taxon>
        <taxon>Fungi</taxon>
        <taxon>Fungi incertae sedis</taxon>
        <taxon>Mucoromycota</taxon>
        <taxon>Glomeromycotina</taxon>
        <taxon>Glomeromycetes</taxon>
        <taxon>Glomerales</taxon>
        <taxon>Glomeraceae</taxon>
        <taxon>Rhizophagus</taxon>
    </lineage>
</organism>
<name>A0A2I1HSK3_9GLOM</name>
<protein>
    <submittedName>
        <fullName evidence="2">Uncharacterized protein</fullName>
    </submittedName>
</protein>
<evidence type="ECO:0000313" key="2">
    <source>
        <dbReference type="EMBL" id="PKY61865.1"/>
    </source>
</evidence>
<feature type="compositionally biased region" description="Polar residues" evidence="1">
    <location>
        <begin position="43"/>
        <end position="58"/>
    </location>
</feature>
<dbReference type="EMBL" id="LLXI01006006">
    <property type="protein sequence ID" value="PKY61865.1"/>
    <property type="molecule type" value="Genomic_DNA"/>
</dbReference>
<evidence type="ECO:0000313" key="3">
    <source>
        <dbReference type="Proteomes" id="UP000234323"/>
    </source>
</evidence>
<keyword evidence="3" id="KW-1185">Reference proteome</keyword>
<dbReference type="Proteomes" id="UP000234323">
    <property type="component" value="Unassembled WGS sequence"/>
</dbReference>
<feature type="compositionally biased region" description="Basic and acidic residues" evidence="1">
    <location>
        <begin position="16"/>
        <end position="40"/>
    </location>
</feature>
<reference evidence="2 3" key="1">
    <citation type="submission" date="2015-10" db="EMBL/GenBank/DDBJ databases">
        <title>Genome analyses suggest a sexual origin of heterokaryosis in a supposedly ancient asexual fungus.</title>
        <authorList>
            <person name="Ropars J."/>
            <person name="Sedzielewska K."/>
            <person name="Noel J."/>
            <person name="Charron P."/>
            <person name="Farinelli L."/>
            <person name="Marton T."/>
            <person name="Kruger M."/>
            <person name="Pelin A."/>
            <person name="Brachmann A."/>
            <person name="Corradi N."/>
        </authorList>
    </citation>
    <scope>NUCLEOTIDE SEQUENCE [LARGE SCALE GENOMIC DNA]</scope>
    <source>
        <strain evidence="2 3">A4</strain>
    </source>
</reference>
<feature type="region of interest" description="Disordered" evidence="1">
    <location>
        <begin position="1"/>
        <end position="64"/>
    </location>
</feature>
<evidence type="ECO:0000256" key="1">
    <source>
        <dbReference type="SAM" id="MobiDB-lite"/>
    </source>
</evidence>
<comment type="caution">
    <text evidence="2">The sequence shown here is derived from an EMBL/GenBank/DDBJ whole genome shotgun (WGS) entry which is preliminary data.</text>
</comment>
<gene>
    <name evidence="2" type="ORF">RhiirA4_487442</name>
</gene>
<dbReference type="AlphaFoldDB" id="A0A2I1HSK3"/>
<proteinExistence type="predicted"/>